<comment type="pathway">
    <text evidence="1 6">Cell wall biogenesis; peptidoglycan biosynthesis.</text>
</comment>
<dbReference type="CDD" id="cd00118">
    <property type="entry name" value="LysM"/>
    <property type="match status" value="1"/>
</dbReference>
<keyword evidence="5 6" id="KW-0961">Cell wall biogenesis/degradation</keyword>
<gene>
    <name evidence="10" type="ORF">UX01_C0010G0045</name>
</gene>
<dbReference type="GO" id="GO:0071555">
    <property type="term" value="P:cell wall organization"/>
    <property type="evidence" value="ECO:0007669"/>
    <property type="project" value="UniProtKB-UniRule"/>
</dbReference>
<keyword evidence="7" id="KW-0732">Signal</keyword>
<dbReference type="GO" id="GO:0008360">
    <property type="term" value="P:regulation of cell shape"/>
    <property type="evidence" value="ECO:0007669"/>
    <property type="project" value="UniProtKB-UniRule"/>
</dbReference>
<dbReference type="GO" id="GO:0018104">
    <property type="term" value="P:peptidoglycan-protein cross-linking"/>
    <property type="evidence" value="ECO:0007669"/>
    <property type="project" value="TreeGrafter"/>
</dbReference>
<dbReference type="PANTHER" id="PTHR30582:SF2">
    <property type="entry name" value="L,D-TRANSPEPTIDASE YCIB-RELATED"/>
    <property type="match status" value="1"/>
</dbReference>
<dbReference type="InterPro" id="IPR050979">
    <property type="entry name" value="LD-transpeptidase"/>
</dbReference>
<evidence type="ECO:0008006" key="12">
    <source>
        <dbReference type="Google" id="ProtNLM"/>
    </source>
</evidence>
<reference evidence="10 11" key="1">
    <citation type="journal article" date="2015" name="Nature">
        <title>rRNA introns, odd ribosomes, and small enigmatic genomes across a large radiation of phyla.</title>
        <authorList>
            <person name="Brown C.T."/>
            <person name="Hug L.A."/>
            <person name="Thomas B.C."/>
            <person name="Sharon I."/>
            <person name="Castelle C.J."/>
            <person name="Singh A."/>
            <person name="Wilkins M.J."/>
            <person name="Williams K.H."/>
            <person name="Banfield J.F."/>
        </authorList>
    </citation>
    <scope>NUCLEOTIDE SEQUENCE [LARGE SCALE GENOMIC DNA]</scope>
</reference>
<feature type="domain" description="L,D-TPase catalytic" evidence="9">
    <location>
        <begin position="128"/>
        <end position="241"/>
    </location>
</feature>
<comment type="caution">
    <text evidence="10">The sequence shown here is derived from an EMBL/GenBank/DDBJ whole genome shotgun (WGS) entry which is preliminary data.</text>
</comment>
<dbReference type="GO" id="GO:0016740">
    <property type="term" value="F:transferase activity"/>
    <property type="evidence" value="ECO:0007669"/>
    <property type="project" value="UniProtKB-KW"/>
</dbReference>
<evidence type="ECO:0000256" key="1">
    <source>
        <dbReference type="ARBA" id="ARBA00004752"/>
    </source>
</evidence>
<dbReference type="PROSITE" id="PS51782">
    <property type="entry name" value="LYSM"/>
    <property type="match status" value="1"/>
</dbReference>
<dbReference type="SUPFAM" id="SSF54106">
    <property type="entry name" value="LysM domain"/>
    <property type="match status" value="1"/>
</dbReference>
<evidence type="ECO:0000259" key="8">
    <source>
        <dbReference type="PROSITE" id="PS51782"/>
    </source>
</evidence>
<organism evidence="10 11">
    <name type="scientific">Candidatus Collierbacteria bacterium GW2011_GWB2_45_17</name>
    <dbReference type="NCBI Taxonomy" id="1618388"/>
    <lineage>
        <taxon>Bacteria</taxon>
        <taxon>Candidatus Collieribacteriota</taxon>
    </lineage>
</organism>
<feature type="chain" id="PRO_5032936282" description="LysM domain-containing protein" evidence="7">
    <location>
        <begin position="24"/>
        <end position="242"/>
    </location>
</feature>
<dbReference type="InterPro" id="IPR018392">
    <property type="entry name" value="LysM"/>
</dbReference>
<dbReference type="InterPro" id="IPR005490">
    <property type="entry name" value="LD_TPept_cat_dom"/>
</dbReference>
<evidence type="ECO:0000313" key="11">
    <source>
        <dbReference type="Proteomes" id="UP000034078"/>
    </source>
</evidence>
<dbReference type="PROSITE" id="PS52029">
    <property type="entry name" value="LD_TPASE"/>
    <property type="match status" value="1"/>
</dbReference>
<dbReference type="EMBL" id="LCKO01000010">
    <property type="protein sequence ID" value="KKT99413.1"/>
    <property type="molecule type" value="Genomic_DNA"/>
</dbReference>
<feature type="active site" description="Nucleophile" evidence="6">
    <location>
        <position position="217"/>
    </location>
</feature>
<dbReference type="CDD" id="cd16913">
    <property type="entry name" value="YkuD_like"/>
    <property type="match status" value="1"/>
</dbReference>
<dbReference type="SMART" id="SM00257">
    <property type="entry name" value="LysM"/>
    <property type="match status" value="1"/>
</dbReference>
<dbReference type="InterPro" id="IPR038063">
    <property type="entry name" value="Transpep_catalytic_dom"/>
</dbReference>
<dbReference type="PROSITE" id="PS51257">
    <property type="entry name" value="PROKAR_LIPOPROTEIN"/>
    <property type="match status" value="1"/>
</dbReference>
<dbReference type="PANTHER" id="PTHR30582">
    <property type="entry name" value="L,D-TRANSPEPTIDASE"/>
    <property type="match status" value="1"/>
</dbReference>
<evidence type="ECO:0000256" key="2">
    <source>
        <dbReference type="ARBA" id="ARBA00022679"/>
    </source>
</evidence>
<evidence type="ECO:0000256" key="3">
    <source>
        <dbReference type="ARBA" id="ARBA00022960"/>
    </source>
</evidence>
<dbReference type="GO" id="GO:0071972">
    <property type="term" value="F:peptidoglycan L,D-transpeptidase activity"/>
    <property type="evidence" value="ECO:0007669"/>
    <property type="project" value="TreeGrafter"/>
</dbReference>
<evidence type="ECO:0000259" key="9">
    <source>
        <dbReference type="PROSITE" id="PS52029"/>
    </source>
</evidence>
<evidence type="ECO:0000256" key="6">
    <source>
        <dbReference type="PROSITE-ProRule" id="PRU01373"/>
    </source>
</evidence>
<keyword evidence="4 6" id="KW-0573">Peptidoglycan synthesis</keyword>
<accession>A0A837IK35</accession>
<feature type="active site" description="Proton donor/acceptor" evidence="6">
    <location>
        <position position="201"/>
    </location>
</feature>
<sequence>MSHRQTLFTLLLLVIFISACDFSNDISPTAAASPTREIKILQTQPAVPSTATPVVLEPTATPTPATPEYYTVESGDTLAEIAKRFGLDLYGLARANHLTNINLIYAGQQLLIASIPITIPKATVLEGKQILVILSEQKTYVYEDGLLLKEFIVSTGVAAFPTVTGSYAIYIKLESTRMTGPGYDLTDVPWTMYFFKGYGFHGTYWHSNFGTPMSHGCINMYTPDADWLYHWAEVGTPVLILP</sequence>
<dbReference type="SUPFAM" id="SSF141523">
    <property type="entry name" value="L,D-transpeptidase catalytic domain-like"/>
    <property type="match status" value="1"/>
</dbReference>
<keyword evidence="3 6" id="KW-0133">Cell shape</keyword>
<name>A0A837IK35_9BACT</name>
<feature type="domain" description="LysM" evidence="8">
    <location>
        <begin position="68"/>
        <end position="112"/>
    </location>
</feature>
<evidence type="ECO:0000313" key="10">
    <source>
        <dbReference type="EMBL" id="KKT99413.1"/>
    </source>
</evidence>
<dbReference type="Proteomes" id="UP000034078">
    <property type="component" value="Unassembled WGS sequence"/>
</dbReference>
<dbReference type="Pfam" id="PF01476">
    <property type="entry name" value="LysM"/>
    <property type="match status" value="1"/>
</dbReference>
<dbReference type="GO" id="GO:0005576">
    <property type="term" value="C:extracellular region"/>
    <property type="evidence" value="ECO:0007669"/>
    <property type="project" value="TreeGrafter"/>
</dbReference>
<dbReference type="Gene3D" id="2.40.440.10">
    <property type="entry name" value="L,D-transpeptidase catalytic domain-like"/>
    <property type="match status" value="1"/>
</dbReference>
<feature type="signal peptide" evidence="7">
    <location>
        <begin position="1"/>
        <end position="23"/>
    </location>
</feature>
<evidence type="ECO:0000256" key="7">
    <source>
        <dbReference type="SAM" id="SignalP"/>
    </source>
</evidence>
<protein>
    <recommendedName>
        <fullName evidence="12">LysM domain-containing protein</fullName>
    </recommendedName>
</protein>
<evidence type="ECO:0000256" key="5">
    <source>
        <dbReference type="ARBA" id="ARBA00023316"/>
    </source>
</evidence>
<dbReference type="Pfam" id="PF03734">
    <property type="entry name" value="YkuD"/>
    <property type="match status" value="1"/>
</dbReference>
<proteinExistence type="predicted"/>
<keyword evidence="2" id="KW-0808">Transferase</keyword>
<dbReference type="InterPro" id="IPR036779">
    <property type="entry name" value="LysM_dom_sf"/>
</dbReference>
<dbReference type="Gene3D" id="3.10.350.10">
    <property type="entry name" value="LysM domain"/>
    <property type="match status" value="1"/>
</dbReference>
<evidence type="ECO:0000256" key="4">
    <source>
        <dbReference type="ARBA" id="ARBA00022984"/>
    </source>
</evidence>
<dbReference type="UniPathway" id="UPA00219"/>
<dbReference type="AlphaFoldDB" id="A0A837IK35"/>